<feature type="region of interest" description="Disordered" evidence="1">
    <location>
        <begin position="1"/>
        <end position="50"/>
    </location>
</feature>
<protein>
    <submittedName>
        <fullName evidence="2 3">Uncharacterized protein</fullName>
    </submittedName>
</protein>
<sequence length="118" mass="13146">MIRAERVRLPRNGAPFQRSESGEDKTTEVPPGNENTPPSIPRPTPNSIENVNRDYTTIVSPSWVAVKYGGIAQFKTSYRPSPQTVRLVSRFSSVPTIYSKAKNERGLEGMRCSEAHRG</sequence>
<organism evidence="2">
    <name type="scientific">Anopheles sinensis</name>
    <name type="common">Mosquito</name>
    <dbReference type="NCBI Taxonomy" id="74873"/>
    <lineage>
        <taxon>Eukaryota</taxon>
        <taxon>Metazoa</taxon>
        <taxon>Ecdysozoa</taxon>
        <taxon>Arthropoda</taxon>
        <taxon>Hexapoda</taxon>
        <taxon>Insecta</taxon>
        <taxon>Pterygota</taxon>
        <taxon>Neoptera</taxon>
        <taxon>Endopterygota</taxon>
        <taxon>Diptera</taxon>
        <taxon>Nematocera</taxon>
        <taxon>Culicoidea</taxon>
        <taxon>Culicidae</taxon>
        <taxon>Anophelinae</taxon>
        <taxon>Anopheles</taxon>
    </lineage>
</organism>
<dbReference type="EMBL" id="KE525298">
    <property type="protein sequence ID" value="KFB45075.1"/>
    <property type="molecule type" value="Genomic_DNA"/>
</dbReference>
<keyword evidence="4" id="KW-1185">Reference proteome</keyword>
<evidence type="ECO:0000313" key="4">
    <source>
        <dbReference type="Proteomes" id="UP000030765"/>
    </source>
</evidence>
<evidence type="ECO:0000313" key="2">
    <source>
        <dbReference type="EMBL" id="KFB45075.1"/>
    </source>
</evidence>
<reference evidence="2 4" key="1">
    <citation type="journal article" date="2014" name="BMC Genomics">
        <title>Genome sequence of Anopheles sinensis provides insight into genetics basis of mosquito competence for malaria parasites.</title>
        <authorList>
            <person name="Zhou D."/>
            <person name="Zhang D."/>
            <person name="Ding G."/>
            <person name="Shi L."/>
            <person name="Hou Q."/>
            <person name="Ye Y."/>
            <person name="Xu Y."/>
            <person name="Zhou H."/>
            <person name="Xiong C."/>
            <person name="Li S."/>
            <person name="Yu J."/>
            <person name="Hong S."/>
            <person name="Yu X."/>
            <person name="Zou P."/>
            <person name="Chen C."/>
            <person name="Chang X."/>
            <person name="Wang W."/>
            <person name="Lv Y."/>
            <person name="Sun Y."/>
            <person name="Ma L."/>
            <person name="Shen B."/>
            <person name="Zhu C."/>
        </authorList>
    </citation>
    <scope>NUCLEOTIDE SEQUENCE [LARGE SCALE GENOMIC DNA]</scope>
</reference>
<gene>
    <name evidence="2" type="ORF">ZHAS_00013040</name>
</gene>
<dbReference type="EnsemblMetazoa" id="ASIC013040-RA">
    <property type="protein sequence ID" value="ASIC013040-PA"/>
    <property type="gene ID" value="ASIC013040"/>
</dbReference>
<evidence type="ECO:0000313" key="3">
    <source>
        <dbReference type="EnsemblMetazoa" id="ASIC013040-PA"/>
    </source>
</evidence>
<dbReference type="Proteomes" id="UP000030765">
    <property type="component" value="Unassembled WGS sequence"/>
</dbReference>
<dbReference type="VEuPathDB" id="VectorBase:ASIC013040"/>
<dbReference type="EMBL" id="ATLV01020315">
    <property type="status" value="NOT_ANNOTATED_CDS"/>
    <property type="molecule type" value="Genomic_DNA"/>
</dbReference>
<evidence type="ECO:0000256" key="1">
    <source>
        <dbReference type="SAM" id="MobiDB-lite"/>
    </source>
</evidence>
<reference evidence="3" key="2">
    <citation type="submission" date="2020-05" db="UniProtKB">
        <authorList>
            <consortium name="EnsemblMetazoa"/>
        </authorList>
    </citation>
    <scope>IDENTIFICATION</scope>
</reference>
<proteinExistence type="predicted"/>
<dbReference type="AlphaFoldDB" id="A0A084W4D1"/>
<name>A0A084W4D1_ANOSI</name>
<accession>A0A084W4D1</accession>